<dbReference type="EMBL" id="BARS01031115">
    <property type="protein sequence ID" value="GAG27952.1"/>
    <property type="molecule type" value="Genomic_DNA"/>
</dbReference>
<sequence length="77" mass="8677">MSLCGNPDCKASTGVHDGVTFGSGELDDFGYWEKPCFVCARKWEELYPNEEAWPFKERKGGIVKYKVGDRVVITKAE</sequence>
<protein>
    <submittedName>
        <fullName evidence="1">Uncharacterized protein</fullName>
    </submittedName>
</protein>
<evidence type="ECO:0000313" key="1">
    <source>
        <dbReference type="EMBL" id="GAG27952.1"/>
    </source>
</evidence>
<reference evidence="1" key="1">
    <citation type="journal article" date="2014" name="Front. Microbiol.">
        <title>High frequency of phylogenetically diverse reductive dehalogenase-homologous genes in deep subseafloor sedimentary metagenomes.</title>
        <authorList>
            <person name="Kawai M."/>
            <person name="Futagami T."/>
            <person name="Toyoda A."/>
            <person name="Takaki Y."/>
            <person name="Nishi S."/>
            <person name="Hori S."/>
            <person name="Arai W."/>
            <person name="Tsubouchi T."/>
            <person name="Morono Y."/>
            <person name="Uchiyama I."/>
            <person name="Ito T."/>
            <person name="Fujiyama A."/>
            <person name="Inagaki F."/>
            <person name="Takami H."/>
        </authorList>
    </citation>
    <scope>NUCLEOTIDE SEQUENCE</scope>
    <source>
        <strain evidence="1">Expedition CK06-06</strain>
    </source>
</reference>
<dbReference type="AlphaFoldDB" id="X0WXP8"/>
<comment type="caution">
    <text evidence="1">The sequence shown here is derived from an EMBL/GenBank/DDBJ whole genome shotgun (WGS) entry which is preliminary data.</text>
</comment>
<proteinExistence type="predicted"/>
<accession>X0WXP8</accession>
<organism evidence="1">
    <name type="scientific">marine sediment metagenome</name>
    <dbReference type="NCBI Taxonomy" id="412755"/>
    <lineage>
        <taxon>unclassified sequences</taxon>
        <taxon>metagenomes</taxon>
        <taxon>ecological metagenomes</taxon>
    </lineage>
</organism>
<feature type="non-terminal residue" evidence="1">
    <location>
        <position position="77"/>
    </location>
</feature>
<gene>
    <name evidence="1" type="ORF">S01H1_48452</name>
</gene>
<name>X0WXP8_9ZZZZ</name>